<dbReference type="Proteomes" id="UP000054481">
    <property type="component" value="Unassembled WGS sequence"/>
</dbReference>
<sequence length="382" mass="42884">MSALRLFGGRAGPPRRLTACCERQFSSTPACAINAIFHRTENPELNAVLKQIQDEIVFPSFLPPKQKSLVFNPKKRQFLAQNPIVIEVEGVEHKFSPIDRFKDLHNTTKLFNAALRQMQTPDEWDNLPTLLAGYRQAGLKLKPAQWGKIVRSANKTGNIYTAIECAKQADKTGFALKHLEAVVQIFAGVNQKITQSGWDKDETEQARRWVEAVLDMLYRPQHVTSTDRKHKGLQFSPLLRGMILFTRCSVVKVKQEAGEAIDRDLVALQDEVALCITLWKSLPDDLMQLQELATLKPQRSASIKRPEQLGGLPYVQMLAQIVKGIDMSREIVGEGAQELSRVRDVLGSHLAEFLETGLGKCQAWRDEYERIMSSAPSSKPAA</sequence>
<protein>
    <submittedName>
        <fullName evidence="1">Uncharacterized protein</fullName>
    </submittedName>
</protein>
<proteinExistence type="predicted"/>
<accession>A0A0F7ZZD9</accession>
<dbReference type="OrthoDB" id="5405126at2759"/>
<evidence type="ECO:0000313" key="1">
    <source>
        <dbReference type="EMBL" id="KJZ74052.1"/>
    </source>
</evidence>
<reference evidence="1 2" key="1">
    <citation type="journal article" date="2014" name="Genome Biol. Evol.">
        <title>Comparative genomics and transcriptomics analyses reveal divergent lifestyle features of nematode endoparasitic fungus Hirsutella minnesotensis.</title>
        <authorList>
            <person name="Lai Y."/>
            <person name="Liu K."/>
            <person name="Zhang X."/>
            <person name="Zhang X."/>
            <person name="Li K."/>
            <person name="Wang N."/>
            <person name="Shu C."/>
            <person name="Wu Y."/>
            <person name="Wang C."/>
            <person name="Bushley K.E."/>
            <person name="Xiang M."/>
            <person name="Liu X."/>
        </authorList>
    </citation>
    <scope>NUCLEOTIDE SEQUENCE [LARGE SCALE GENOMIC DNA]</scope>
    <source>
        <strain evidence="1 2">3608</strain>
    </source>
</reference>
<dbReference type="AlphaFoldDB" id="A0A0F7ZZD9"/>
<gene>
    <name evidence="1" type="ORF">HIM_06501</name>
</gene>
<dbReference type="EMBL" id="KQ030529">
    <property type="protein sequence ID" value="KJZ74052.1"/>
    <property type="molecule type" value="Genomic_DNA"/>
</dbReference>
<name>A0A0F7ZZD9_9HYPO</name>
<keyword evidence="2" id="KW-1185">Reference proteome</keyword>
<organism evidence="1 2">
    <name type="scientific">Hirsutella minnesotensis 3608</name>
    <dbReference type="NCBI Taxonomy" id="1043627"/>
    <lineage>
        <taxon>Eukaryota</taxon>
        <taxon>Fungi</taxon>
        <taxon>Dikarya</taxon>
        <taxon>Ascomycota</taxon>
        <taxon>Pezizomycotina</taxon>
        <taxon>Sordariomycetes</taxon>
        <taxon>Hypocreomycetidae</taxon>
        <taxon>Hypocreales</taxon>
        <taxon>Ophiocordycipitaceae</taxon>
        <taxon>Hirsutella</taxon>
    </lineage>
</organism>
<evidence type="ECO:0000313" key="2">
    <source>
        <dbReference type="Proteomes" id="UP000054481"/>
    </source>
</evidence>